<dbReference type="SUPFAM" id="SSF47592">
    <property type="entry name" value="SWIB/MDM2 domain"/>
    <property type="match status" value="1"/>
</dbReference>
<dbReference type="STRING" id="1448308.A0A2T2N525"/>
<dbReference type="PROSITE" id="PS51998">
    <property type="entry name" value="DEK_C"/>
    <property type="match status" value="1"/>
</dbReference>
<dbReference type="SUPFAM" id="SSF109715">
    <property type="entry name" value="DEK C-terminal domain"/>
    <property type="match status" value="1"/>
</dbReference>
<dbReference type="PANTHER" id="PTHR13844">
    <property type="entry name" value="SWI/SNF-RELATED MATRIX-ASSOCIATED ACTIN-DEPENDENT REGULATOR OF CHROMATIN SUBFAMILY D"/>
    <property type="match status" value="1"/>
</dbReference>
<keyword evidence="5" id="KW-1185">Reference proteome</keyword>
<evidence type="ECO:0000313" key="4">
    <source>
        <dbReference type="EMBL" id="PSN60547.1"/>
    </source>
</evidence>
<protein>
    <submittedName>
        <fullName evidence="4">SWIB-domain-containing protein</fullName>
    </submittedName>
</protein>
<dbReference type="Pfam" id="PF08766">
    <property type="entry name" value="DEK_C"/>
    <property type="match status" value="1"/>
</dbReference>
<dbReference type="InterPro" id="IPR014876">
    <property type="entry name" value="DEK_C"/>
</dbReference>
<dbReference type="PROSITE" id="PS51925">
    <property type="entry name" value="SWIB_MDM2"/>
    <property type="match status" value="1"/>
</dbReference>
<dbReference type="Pfam" id="PF02201">
    <property type="entry name" value="SWIB"/>
    <property type="match status" value="1"/>
</dbReference>
<dbReference type="CDD" id="cd10567">
    <property type="entry name" value="SWIB-MDM2_like"/>
    <property type="match status" value="1"/>
</dbReference>
<feature type="region of interest" description="Disordered" evidence="1">
    <location>
        <begin position="65"/>
        <end position="209"/>
    </location>
</feature>
<evidence type="ECO:0000259" key="3">
    <source>
        <dbReference type="PROSITE" id="PS51998"/>
    </source>
</evidence>
<dbReference type="InterPro" id="IPR019835">
    <property type="entry name" value="SWIB_domain"/>
</dbReference>
<dbReference type="SMART" id="SM00151">
    <property type="entry name" value="SWIB"/>
    <property type="match status" value="1"/>
</dbReference>
<evidence type="ECO:0000313" key="5">
    <source>
        <dbReference type="Proteomes" id="UP000240883"/>
    </source>
</evidence>
<feature type="domain" description="DM2" evidence="2">
    <location>
        <begin position="204"/>
        <end position="281"/>
    </location>
</feature>
<gene>
    <name evidence="4" type="ORF">BS50DRAFT_202625</name>
</gene>
<sequence>MAALPREQEASYSAIIDSILAASDLHTITAKRIRKGLQEKVDYDISDQKEAINALIMQRFDKFNSEQNGAPEPDAAEPIPTVEKHSTNGVKQHSSEDGSASVSKKRTPDDESVLSEAEASPPKKKQKKSKTTEEEDAAFAARLQAEENLRSRARSTRGGNTKKKAPAPKKKTKKKSANRIKGEDDSGVETGSDGEKKSPKRSGGFHKPMVLSPALSELLGETQLSRPQTVKKIWEYVKERDLQDPNDKRQIRCDDAMRAVFKQDRVHMFTMNKILNQNLYAVDEV</sequence>
<dbReference type="Gene3D" id="1.10.10.60">
    <property type="entry name" value="Homeodomain-like"/>
    <property type="match status" value="1"/>
</dbReference>
<evidence type="ECO:0000256" key="1">
    <source>
        <dbReference type="SAM" id="MobiDB-lite"/>
    </source>
</evidence>
<dbReference type="InterPro" id="IPR003121">
    <property type="entry name" value="SWIB_MDM2_domain"/>
</dbReference>
<dbReference type="AlphaFoldDB" id="A0A2T2N525"/>
<organism evidence="4 5">
    <name type="scientific">Corynespora cassiicola Philippines</name>
    <dbReference type="NCBI Taxonomy" id="1448308"/>
    <lineage>
        <taxon>Eukaryota</taxon>
        <taxon>Fungi</taxon>
        <taxon>Dikarya</taxon>
        <taxon>Ascomycota</taxon>
        <taxon>Pezizomycotina</taxon>
        <taxon>Dothideomycetes</taxon>
        <taxon>Pleosporomycetidae</taxon>
        <taxon>Pleosporales</taxon>
        <taxon>Corynesporascaceae</taxon>
        <taxon>Corynespora</taxon>
    </lineage>
</organism>
<dbReference type="EMBL" id="KZ678148">
    <property type="protein sequence ID" value="PSN60547.1"/>
    <property type="molecule type" value="Genomic_DNA"/>
</dbReference>
<dbReference type="InterPro" id="IPR036885">
    <property type="entry name" value="SWIB_MDM2_dom_sf"/>
</dbReference>
<name>A0A2T2N525_CORCC</name>
<dbReference type="Proteomes" id="UP000240883">
    <property type="component" value="Unassembled WGS sequence"/>
</dbReference>
<reference evidence="4 5" key="1">
    <citation type="journal article" date="2018" name="Front. Microbiol.">
        <title>Genome-Wide Analysis of Corynespora cassiicola Leaf Fall Disease Putative Effectors.</title>
        <authorList>
            <person name="Lopez D."/>
            <person name="Ribeiro S."/>
            <person name="Label P."/>
            <person name="Fumanal B."/>
            <person name="Venisse J.S."/>
            <person name="Kohler A."/>
            <person name="de Oliveira R.R."/>
            <person name="Labutti K."/>
            <person name="Lipzen A."/>
            <person name="Lail K."/>
            <person name="Bauer D."/>
            <person name="Ohm R.A."/>
            <person name="Barry K.W."/>
            <person name="Spatafora J."/>
            <person name="Grigoriev I.V."/>
            <person name="Martin F.M."/>
            <person name="Pujade-Renaud V."/>
        </authorList>
    </citation>
    <scope>NUCLEOTIDE SEQUENCE [LARGE SCALE GENOMIC DNA]</scope>
    <source>
        <strain evidence="4 5">Philippines</strain>
    </source>
</reference>
<dbReference type="Gene3D" id="1.10.245.10">
    <property type="entry name" value="SWIB/MDM2 domain"/>
    <property type="match status" value="1"/>
</dbReference>
<feature type="domain" description="DEK-C" evidence="3">
    <location>
        <begin position="6"/>
        <end position="61"/>
    </location>
</feature>
<proteinExistence type="predicted"/>
<feature type="compositionally biased region" description="Basic residues" evidence="1">
    <location>
        <begin position="151"/>
        <end position="178"/>
    </location>
</feature>
<feature type="compositionally biased region" description="Polar residues" evidence="1">
    <location>
        <begin position="87"/>
        <end position="102"/>
    </location>
</feature>
<accession>A0A2T2N525</accession>
<evidence type="ECO:0000259" key="2">
    <source>
        <dbReference type="PROSITE" id="PS51925"/>
    </source>
</evidence>
<dbReference type="OrthoDB" id="10251073at2759"/>